<dbReference type="InterPro" id="IPR011989">
    <property type="entry name" value="ARM-like"/>
</dbReference>
<gene>
    <name evidence="19" type="ORF">C8A05DRAFT_41242</name>
</gene>
<protein>
    <recommendedName>
        <fullName evidence="4">General vesicular transport factor p115</fullName>
        <ecNumber evidence="3">2.1.1.319</ecNumber>
    </recommendedName>
</protein>
<dbReference type="InterPro" id="IPR041698">
    <property type="entry name" value="Methyltransf_25"/>
</dbReference>
<evidence type="ECO:0000256" key="9">
    <source>
        <dbReference type="ARBA" id="ARBA00023054"/>
    </source>
</evidence>
<evidence type="ECO:0000256" key="6">
    <source>
        <dbReference type="ARBA" id="ARBA00022679"/>
    </source>
</evidence>
<keyword evidence="5 13" id="KW-0489">Methyltransferase</keyword>
<reference evidence="19" key="1">
    <citation type="journal article" date="2023" name="Mol. Phylogenet. Evol.">
        <title>Genome-scale phylogeny and comparative genomics of the fungal order Sordariales.</title>
        <authorList>
            <person name="Hensen N."/>
            <person name="Bonometti L."/>
            <person name="Westerberg I."/>
            <person name="Brannstrom I.O."/>
            <person name="Guillou S."/>
            <person name="Cros-Aarteil S."/>
            <person name="Calhoun S."/>
            <person name="Haridas S."/>
            <person name="Kuo A."/>
            <person name="Mondo S."/>
            <person name="Pangilinan J."/>
            <person name="Riley R."/>
            <person name="LaButti K."/>
            <person name="Andreopoulos B."/>
            <person name="Lipzen A."/>
            <person name="Chen C."/>
            <person name="Yan M."/>
            <person name="Daum C."/>
            <person name="Ng V."/>
            <person name="Clum A."/>
            <person name="Steindorff A."/>
            <person name="Ohm R.A."/>
            <person name="Martin F."/>
            <person name="Silar P."/>
            <person name="Natvig D.O."/>
            <person name="Lalanne C."/>
            <person name="Gautier V."/>
            <person name="Ament-Velasquez S.L."/>
            <person name="Kruys A."/>
            <person name="Hutchinson M.I."/>
            <person name="Powell A.J."/>
            <person name="Barry K."/>
            <person name="Miller A.N."/>
            <person name="Grigoriev I.V."/>
            <person name="Debuchy R."/>
            <person name="Gladieux P."/>
            <person name="Hiltunen Thoren M."/>
            <person name="Johannesson H."/>
        </authorList>
    </citation>
    <scope>NUCLEOTIDE SEQUENCE</scope>
    <source>
        <strain evidence="19">CBS 103.79</strain>
    </source>
</reference>
<comment type="catalytic activity">
    <reaction evidence="11">
        <text>L-arginyl-[protein] + S-adenosyl-L-methionine = N(omega)-methyl-L-arginyl-[protein] + S-adenosyl-L-homocysteine + H(+)</text>
        <dbReference type="Rhea" id="RHEA:48100"/>
        <dbReference type="Rhea" id="RHEA-COMP:10532"/>
        <dbReference type="Rhea" id="RHEA-COMP:11990"/>
        <dbReference type="ChEBI" id="CHEBI:15378"/>
        <dbReference type="ChEBI" id="CHEBI:29965"/>
        <dbReference type="ChEBI" id="CHEBI:57856"/>
        <dbReference type="ChEBI" id="CHEBI:59789"/>
        <dbReference type="ChEBI" id="CHEBI:65280"/>
    </reaction>
    <physiologicalReaction direction="left-to-right" evidence="11">
        <dbReference type="Rhea" id="RHEA:48101"/>
    </physiologicalReaction>
</comment>
<dbReference type="FunFam" id="1.25.10.10:FF:000296">
    <property type="entry name" value="Related to transport protein USO1"/>
    <property type="match status" value="1"/>
</dbReference>
<evidence type="ECO:0000256" key="7">
    <source>
        <dbReference type="ARBA" id="ARBA00022691"/>
    </source>
</evidence>
<dbReference type="Pfam" id="PF04869">
    <property type="entry name" value="Uso1_p115_head"/>
    <property type="match status" value="1"/>
</dbReference>
<dbReference type="FunFam" id="3.40.50.150:FF:000003">
    <property type="entry name" value="Blast:Protein arginine N-methyltransferase 1"/>
    <property type="match status" value="1"/>
</dbReference>
<dbReference type="Gene3D" id="1.20.5.170">
    <property type="match status" value="1"/>
</dbReference>
<feature type="compositionally biased region" description="Acidic residues" evidence="14">
    <location>
        <begin position="996"/>
        <end position="1015"/>
    </location>
</feature>
<keyword evidence="20" id="KW-1185">Reference proteome</keyword>
<dbReference type="FunFam" id="2.70.160.11:FF:000016">
    <property type="entry name" value="Protein arginine methyltransferase RmtB"/>
    <property type="match status" value="1"/>
</dbReference>
<evidence type="ECO:0000256" key="2">
    <source>
        <dbReference type="ARBA" id="ARBA00006960"/>
    </source>
</evidence>
<feature type="compositionally biased region" description="Basic and acidic residues" evidence="14">
    <location>
        <begin position="809"/>
        <end position="840"/>
    </location>
</feature>
<reference evidence="19" key="2">
    <citation type="submission" date="2023-05" db="EMBL/GenBank/DDBJ databases">
        <authorList>
            <consortium name="Lawrence Berkeley National Laboratory"/>
            <person name="Steindorff A."/>
            <person name="Hensen N."/>
            <person name="Bonometti L."/>
            <person name="Westerberg I."/>
            <person name="Brannstrom I.O."/>
            <person name="Guillou S."/>
            <person name="Cros-Aarteil S."/>
            <person name="Calhoun S."/>
            <person name="Haridas S."/>
            <person name="Kuo A."/>
            <person name="Mondo S."/>
            <person name="Pangilinan J."/>
            <person name="Riley R."/>
            <person name="Labutti K."/>
            <person name="Andreopoulos B."/>
            <person name="Lipzen A."/>
            <person name="Chen C."/>
            <person name="Yanf M."/>
            <person name="Daum C."/>
            <person name="Ng V."/>
            <person name="Clum A."/>
            <person name="Ohm R."/>
            <person name="Martin F."/>
            <person name="Silar P."/>
            <person name="Natvig D."/>
            <person name="Lalanne C."/>
            <person name="Gautier V."/>
            <person name="Ament-Velasquez S.L."/>
            <person name="Kruys A."/>
            <person name="Hutchinson M.I."/>
            <person name="Powell A.J."/>
            <person name="Barry K."/>
            <person name="Miller A.N."/>
            <person name="Grigoriev I.V."/>
            <person name="Debuchy R."/>
            <person name="Gladieux P."/>
            <person name="Thoren M.H."/>
            <person name="Johannesson H."/>
        </authorList>
    </citation>
    <scope>NUCLEOTIDE SEQUENCE</scope>
    <source>
        <strain evidence="19">CBS 103.79</strain>
    </source>
</reference>
<evidence type="ECO:0000313" key="19">
    <source>
        <dbReference type="EMBL" id="KAK3905911.1"/>
    </source>
</evidence>
<dbReference type="InterPro" id="IPR036236">
    <property type="entry name" value="Znf_C2H2_sf"/>
</dbReference>
<dbReference type="InterPro" id="IPR025799">
    <property type="entry name" value="Arg_MeTrfase"/>
</dbReference>
<evidence type="ECO:0000259" key="16">
    <source>
        <dbReference type="Pfam" id="PF04871"/>
    </source>
</evidence>
<evidence type="ECO:0000259" key="15">
    <source>
        <dbReference type="Pfam" id="PF04869"/>
    </source>
</evidence>
<dbReference type="CDD" id="cd02440">
    <property type="entry name" value="AdoMet_MTases"/>
    <property type="match status" value="1"/>
</dbReference>
<dbReference type="GO" id="GO:0035242">
    <property type="term" value="F:protein-arginine omega-N asymmetric methyltransferase activity"/>
    <property type="evidence" value="ECO:0007669"/>
    <property type="project" value="UniProtKB-EC"/>
</dbReference>
<comment type="caution">
    <text evidence="19">The sequence shown here is derived from an EMBL/GenBank/DDBJ whole genome shotgun (WGS) entry which is preliminary data.</text>
</comment>
<dbReference type="Gene3D" id="2.70.160.11">
    <property type="entry name" value="Hnrnp arginine n-methyltransferase1"/>
    <property type="match status" value="1"/>
</dbReference>
<keyword evidence="9" id="KW-0175">Coiled coil</keyword>
<dbReference type="Gene3D" id="3.40.50.150">
    <property type="entry name" value="Vaccinia Virus protein VP39"/>
    <property type="match status" value="1"/>
</dbReference>
<dbReference type="InterPro" id="IPR055135">
    <property type="entry name" value="PRMT_dom"/>
</dbReference>
<evidence type="ECO:0000256" key="12">
    <source>
        <dbReference type="PROSITE-ProRule" id="PRU00259"/>
    </source>
</evidence>
<dbReference type="InterPro" id="IPR016024">
    <property type="entry name" value="ARM-type_fold"/>
</dbReference>
<keyword evidence="6 13" id="KW-0808">Transferase</keyword>
<dbReference type="InterPro" id="IPR006953">
    <property type="entry name" value="Vesicle_Uso1_P115_head"/>
</dbReference>
<name>A0AAN6MRS6_9PEZI</name>
<evidence type="ECO:0000256" key="11">
    <source>
        <dbReference type="ARBA" id="ARBA00049303"/>
    </source>
</evidence>
<evidence type="ECO:0000256" key="10">
    <source>
        <dbReference type="ARBA" id="ARBA00047384"/>
    </source>
</evidence>
<organism evidence="19 20">
    <name type="scientific">Staphylotrichum tortipilum</name>
    <dbReference type="NCBI Taxonomy" id="2831512"/>
    <lineage>
        <taxon>Eukaryota</taxon>
        <taxon>Fungi</taxon>
        <taxon>Dikarya</taxon>
        <taxon>Ascomycota</taxon>
        <taxon>Pezizomycotina</taxon>
        <taxon>Sordariomycetes</taxon>
        <taxon>Sordariomycetidae</taxon>
        <taxon>Sordariales</taxon>
        <taxon>Chaetomiaceae</taxon>
        <taxon>Staphylotrichum</taxon>
    </lineage>
</organism>
<dbReference type="GO" id="GO:0005795">
    <property type="term" value="C:Golgi stack"/>
    <property type="evidence" value="ECO:0007669"/>
    <property type="project" value="TreeGrafter"/>
</dbReference>
<feature type="region of interest" description="Disordered" evidence="14">
    <location>
        <begin position="1039"/>
        <end position="1070"/>
    </location>
</feature>
<feature type="compositionally biased region" description="Low complexity" evidence="14">
    <location>
        <begin position="1236"/>
        <end position="1245"/>
    </location>
</feature>
<evidence type="ECO:0000256" key="4">
    <source>
        <dbReference type="ARBA" id="ARBA00018243"/>
    </source>
</evidence>
<dbReference type="GO" id="GO:0005783">
    <property type="term" value="C:endoplasmic reticulum"/>
    <property type="evidence" value="ECO:0007669"/>
    <property type="project" value="TreeGrafter"/>
</dbReference>
<evidence type="ECO:0000259" key="17">
    <source>
        <dbReference type="Pfam" id="PF13649"/>
    </source>
</evidence>
<dbReference type="GO" id="GO:0006888">
    <property type="term" value="P:endoplasmic reticulum to Golgi vesicle-mediated transport"/>
    <property type="evidence" value="ECO:0007669"/>
    <property type="project" value="TreeGrafter"/>
</dbReference>
<dbReference type="SUPFAM" id="SSF57667">
    <property type="entry name" value="beta-beta-alpha zinc fingers"/>
    <property type="match status" value="1"/>
</dbReference>
<evidence type="ECO:0000256" key="5">
    <source>
        <dbReference type="ARBA" id="ARBA00022603"/>
    </source>
</evidence>
<dbReference type="GO" id="GO:0048280">
    <property type="term" value="P:vesicle fusion with Golgi apparatus"/>
    <property type="evidence" value="ECO:0007669"/>
    <property type="project" value="InterPro"/>
</dbReference>
<dbReference type="PANTHER" id="PTHR10013">
    <property type="entry name" value="GENERAL VESICULAR TRANSPORT FACTOR P115"/>
    <property type="match status" value="1"/>
</dbReference>
<dbReference type="EMBL" id="MU855342">
    <property type="protein sequence ID" value="KAK3905911.1"/>
    <property type="molecule type" value="Genomic_DNA"/>
</dbReference>
<dbReference type="Pfam" id="PF13649">
    <property type="entry name" value="Methyltransf_25"/>
    <property type="match status" value="1"/>
</dbReference>
<dbReference type="InterPro" id="IPR024095">
    <property type="entry name" value="Vesicle_P115"/>
</dbReference>
<feature type="region of interest" description="Disordered" evidence="14">
    <location>
        <begin position="1226"/>
        <end position="1253"/>
    </location>
</feature>
<evidence type="ECO:0000259" key="18">
    <source>
        <dbReference type="Pfam" id="PF22528"/>
    </source>
</evidence>
<dbReference type="PANTHER" id="PTHR10013:SF0">
    <property type="entry name" value="GENERAL VESICULAR TRANSPORT FACTOR P115"/>
    <property type="match status" value="1"/>
</dbReference>
<keyword evidence="8" id="KW-0333">Golgi apparatus</keyword>
<sequence>MFSTITAAPAKQSVSETIPVLSGRLSTSTLLEDRRAAILGLRSFAKQYPASVASGALRSLIGSLSRDGEDVDTVKVALETLLMLFSPDPDSPEASGEIALWVADEFTQRHENIALLLGFIGAERADFYSRLYSLQLLSAISSARTERTEEAIVNTSDGIPRLVAVLEDPREAVRDEAVGLLTDLTPTSNVIQNLVTLEKGFAPIFDIINREGGLTGGARVVEDCLILLANLLRLNPLNQTMFRDMGHVAEIGRLLRDAYKGGEDGQEVAQWVEDQRNRNVFAMLAVIRLLLVPGAAGTPLNQEAFQGDAVSGGRSRVRGGPVLENTLQIAFSHVAELPIRSEALLACADMVRGNADIQARLAGFQVPSPLADPAAANGQANGIPKVYIIDGLLDLVLAVNTLPAFDLRMAACTCLKAYFHKHAEIRMHFLDHAVRTHKAHADDRTNALTILLQPSPDAVTADPYRYWFASVLMLHLLHDNPETKALAMSVTEGDEESGEEVVTSIQTMTAHLLSIVAKSEDARISIGYLMLLLCWLFEDLDGVNDFLGEFTNLQGLIQAAIENPNGDALVQGLSAMLAGVVYEFSTKDSPVPRAKVREMIMSRMGRDRYVDKLSRLRSHPLMRDHEVLPQKLEGGPDQKLPDVYFDDTFVEFFKDNYGRILRAIDRDPDSETSVITNGVQKGVSRTLVDSLRAEATEKSTALQEAQTQTALLADQLSQERAAHAQTKSLLASDVSRANDATAALRQQLASKDTTLRAAESATTNLTRQLTQEQQEHQRTKADAARLKTVSEAQQRAHTQELAAAQSRLRAREEELQRQAEGARKSVEQEAERARRRAEADRADLRASISRLEVDLMKANKARGAAEGRVGELEGAVKKGEARVAEVERALRAREGEVKTGGERLVELEGLLAEREEEVRRVSEKVKAVEGEAKEAKARAEKVEKEVKAAREAVEKKEEERKSAQGELDDLLELFGDLEEKVTKYKERLKALGQEVSDGEDDDEDGEEEEEEDEWAEGPTVQHTAVASMSLGGAYEIRLGPGRRRMSSSDNEEDWLNKPGDEGEDEEQESVPVVSLLDETVFPDAPSMVAYCKEKFGFDFIAVRDRLGLDFHGCVRLVNFVRRSAKKGVPLPVEITSEDLADDQLLIPVLQDDALIFCLDDLPVSTPSEEQMAPKGSAPETPPSRNPPVDELLFKNARLQAELEQLTKQFTNYRLAVEQTLDKRWGVDDEDIKGEPSKPAAAASPAPEKKQKDESTYYFESYAHNDIHETMIKDTVRTNAYRDFIYANKNLFAGKTVLDIGCGTGILSMFCARAGAARVLAVDNSAILDKARENVFHNGLDNVITCIRGRIEDVTLPVPQVDIIVSEWMGYCLLYEAMLPSVFFARDKYLKPDGLLVPSHASMWIAPVADAEYVADSVTWWSDVYGFDMRAMQEGIYTDARMTVMPAEAVCGTSGAFRMLDLHTAKVEDLVFEDPWETTLSGKGAAGSGEALDGFLVWFDCFFGESRNEVVDAALSAKAWIAAGGQGSERVAFTTGPFDTATHWRQGLYLINKAKAKEIEVAEGTKVTGTIRYAIPDDHARGLNITLTWAAEGGDKQSQTWLLH</sequence>
<feature type="domain" description="Protein arginine N-methyltransferase" evidence="18">
    <location>
        <begin position="1399"/>
        <end position="1591"/>
    </location>
</feature>
<evidence type="ECO:0000256" key="1">
    <source>
        <dbReference type="ARBA" id="ARBA00004395"/>
    </source>
</evidence>
<dbReference type="SUPFAM" id="SSF57997">
    <property type="entry name" value="Tropomyosin"/>
    <property type="match status" value="1"/>
</dbReference>
<dbReference type="GO" id="GO:0032259">
    <property type="term" value="P:methylation"/>
    <property type="evidence" value="ECO:0007669"/>
    <property type="project" value="UniProtKB-KW"/>
</dbReference>
<comment type="subcellular location">
    <subcellularLocation>
        <location evidence="1">Golgi apparatus membrane</location>
        <topology evidence="1">Peripheral membrane protein</topology>
    </subcellularLocation>
</comment>
<dbReference type="InterPro" id="IPR006955">
    <property type="entry name" value="Uso1_p115_C"/>
</dbReference>
<feature type="repeat" description="ARM" evidence="12">
    <location>
        <begin position="157"/>
        <end position="185"/>
    </location>
</feature>
<feature type="region of interest" description="Disordered" evidence="14">
    <location>
        <begin position="991"/>
        <end position="1021"/>
    </location>
</feature>
<evidence type="ECO:0000313" key="20">
    <source>
        <dbReference type="Proteomes" id="UP001303889"/>
    </source>
</evidence>
<feature type="region of interest" description="Disordered" evidence="14">
    <location>
        <begin position="1166"/>
        <end position="1189"/>
    </location>
</feature>
<evidence type="ECO:0000256" key="14">
    <source>
        <dbReference type="SAM" id="MobiDB-lite"/>
    </source>
</evidence>
<dbReference type="GO" id="GO:0048211">
    <property type="term" value="P:Golgi vesicle docking"/>
    <property type="evidence" value="ECO:0007669"/>
    <property type="project" value="TreeGrafter"/>
</dbReference>
<comment type="catalytic activity">
    <reaction evidence="10">
        <text>L-arginyl-[protein] + 2 S-adenosyl-L-methionine = N(omega),N(omega)-dimethyl-L-arginyl-[protein] + 2 S-adenosyl-L-homocysteine + 2 H(+)</text>
        <dbReference type="Rhea" id="RHEA:48096"/>
        <dbReference type="Rhea" id="RHEA-COMP:10532"/>
        <dbReference type="Rhea" id="RHEA-COMP:11991"/>
        <dbReference type="ChEBI" id="CHEBI:15378"/>
        <dbReference type="ChEBI" id="CHEBI:29965"/>
        <dbReference type="ChEBI" id="CHEBI:57856"/>
        <dbReference type="ChEBI" id="CHEBI:59789"/>
        <dbReference type="ChEBI" id="CHEBI:61897"/>
        <dbReference type="EC" id="2.1.1.319"/>
    </reaction>
    <physiologicalReaction direction="left-to-right" evidence="10">
        <dbReference type="Rhea" id="RHEA:48097"/>
    </physiologicalReaction>
</comment>
<dbReference type="SUPFAM" id="SSF53335">
    <property type="entry name" value="S-adenosyl-L-methionine-dependent methyltransferases"/>
    <property type="match status" value="1"/>
</dbReference>
<comment type="similarity">
    <text evidence="2">Belongs to the VDP/USO1/EDE1 family.</text>
</comment>
<dbReference type="Proteomes" id="UP001303889">
    <property type="component" value="Unassembled WGS sequence"/>
</dbReference>
<evidence type="ECO:0000256" key="3">
    <source>
        <dbReference type="ARBA" id="ARBA00011925"/>
    </source>
</evidence>
<dbReference type="GO" id="GO:0006886">
    <property type="term" value="P:intracellular protein transport"/>
    <property type="evidence" value="ECO:0007669"/>
    <property type="project" value="InterPro"/>
</dbReference>
<dbReference type="Pfam" id="PF04871">
    <property type="entry name" value="Uso1_p115_C"/>
    <property type="match status" value="1"/>
</dbReference>
<dbReference type="GO" id="GO:0012507">
    <property type="term" value="C:ER to Golgi transport vesicle membrane"/>
    <property type="evidence" value="ECO:0007669"/>
    <property type="project" value="TreeGrafter"/>
</dbReference>
<feature type="domain" description="Uso1/p115-like vesicle tethering protein C-terminal" evidence="16">
    <location>
        <begin position="904"/>
        <end position="1011"/>
    </location>
</feature>
<dbReference type="Gene3D" id="1.25.10.10">
    <property type="entry name" value="Leucine-rich Repeat Variant"/>
    <property type="match status" value="1"/>
</dbReference>
<dbReference type="GO" id="GO:0000139">
    <property type="term" value="C:Golgi membrane"/>
    <property type="evidence" value="ECO:0007669"/>
    <property type="project" value="UniProtKB-SubCell"/>
</dbReference>
<feature type="domain" description="Methyltransferase" evidence="17">
    <location>
        <begin position="1296"/>
        <end position="1393"/>
    </location>
</feature>
<dbReference type="Pfam" id="PF22528">
    <property type="entry name" value="PRMT_C"/>
    <property type="match status" value="1"/>
</dbReference>
<accession>A0AAN6MRS6</accession>
<dbReference type="PROSITE" id="PS51678">
    <property type="entry name" value="SAM_MT_PRMT"/>
    <property type="match status" value="1"/>
</dbReference>
<evidence type="ECO:0000256" key="8">
    <source>
        <dbReference type="ARBA" id="ARBA00023034"/>
    </source>
</evidence>
<dbReference type="SUPFAM" id="SSF48371">
    <property type="entry name" value="ARM repeat"/>
    <property type="match status" value="1"/>
</dbReference>
<dbReference type="InterPro" id="IPR000225">
    <property type="entry name" value="Armadillo"/>
</dbReference>
<keyword evidence="7 13" id="KW-0949">S-adenosyl-L-methionine</keyword>
<dbReference type="PROSITE" id="PS50176">
    <property type="entry name" value="ARM_REPEAT"/>
    <property type="match status" value="1"/>
</dbReference>
<feature type="compositionally biased region" description="Basic and acidic residues" evidence="14">
    <location>
        <begin position="773"/>
        <end position="785"/>
    </location>
</feature>
<dbReference type="InterPro" id="IPR029063">
    <property type="entry name" value="SAM-dependent_MTases_sf"/>
</dbReference>
<dbReference type="EC" id="2.1.1.319" evidence="3"/>
<feature type="region of interest" description="Disordered" evidence="14">
    <location>
        <begin position="768"/>
        <end position="840"/>
    </location>
</feature>
<feature type="domain" description="Vesicle tethering protein Uso1/P115-like head" evidence="15">
    <location>
        <begin position="354"/>
        <end position="664"/>
    </location>
</feature>
<proteinExistence type="inferred from homology"/>
<evidence type="ECO:0000256" key="13">
    <source>
        <dbReference type="PROSITE-ProRule" id="PRU01015"/>
    </source>
</evidence>